<dbReference type="GO" id="GO:0004497">
    <property type="term" value="F:monooxygenase activity"/>
    <property type="evidence" value="ECO:0007669"/>
    <property type="project" value="UniProtKB-KW"/>
</dbReference>
<dbReference type="PANTHER" id="PTHR24301:SF2">
    <property type="entry name" value="THROMBOXANE-A SYNTHASE"/>
    <property type="match status" value="1"/>
</dbReference>
<evidence type="ECO:0000256" key="2">
    <source>
        <dbReference type="ARBA" id="ARBA00023004"/>
    </source>
</evidence>
<dbReference type="PRINTS" id="PR00463">
    <property type="entry name" value="EP450I"/>
</dbReference>
<keyword evidence="5" id="KW-0812">Transmembrane</keyword>
<dbReference type="STRING" id="44941.A0A397W519"/>
<protein>
    <submittedName>
        <fullName evidence="6">Cytochrome P450</fullName>
    </submittedName>
</protein>
<comment type="similarity">
    <text evidence="4">Belongs to the cytochrome P450 family.</text>
</comment>
<keyword evidence="7" id="KW-1185">Reference proteome</keyword>
<dbReference type="PRINTS" id="PR00385">
    <property type="entry name" value="P450"/>
</dbReference>
<keyword evidence="5" id="KW-1133">Transmembrane helix</keyword>
<feature type="binding site" description="axial binding residue" evidence="3">
    <location>
        <position position="503"/>
    </location>
    <ligand>
        <name>heme</name>
        <dbReference type="ChEBI" id="CHEBI:30413"/>
    </ligand>
    <ligandPart>
        <name>Fe</name>
        <dbReference type="ChEBI" id="CHEBI:18248"/>
    </ligandPart>
</feature>
<keyword evidence="5" id="KW-0472">Membrane</keyword>
<keyword evidence="4" id="KW-0560">Oxidoreductase</keyword>
<evidence type="ECO:0000256" key="5">
    <source>
        <dbReference type="SAM" id="Phobius"/>
    </source>
</evidence>
<dbReference type="Proteomes" id="UP000266673">
    <property type="component" value="Unassembled WGS sequence"/>
</dbReference>
<dbReference type="GO" id="GO:0005506">
    <property type="term" value="F:iron ion binding"/>
    <property type="evidence" value="ECO:0007669"/>
    <property type="project" value="InterPro"/>
</dbReference>
<gene>
    <name evidence="6" type="ORF">C2G38_2156072</name>
</gene>
<comment type="cofactor">
    <cofactor evidence="3">
        <name>heme</name>
        <dbReference type="ChEBI" id="CHEBI:30413"/>
    </cofactor>
</comment>
<evidence type="ECO:0000256" key="3">
    <source>
        <dbReference type="PIRSR" id="PIRSR602401-1"/>
    </source>
</evidence>
<dbReference type="InterPro" id="IPR001128">
    <property type="entry name" value="Cyt_P450"/>
</dbReference>
<dbReference type="InterPro" id="IPR017972">
    <property type="entry name" value="Cyt_P450_CS"/>
</dbReference>
<dbReference type="Gene3D" id="1.10.630.10">
    <property type="entry name" value="Cytochrome P450"/>
    <property type="match status" value="1"/>
</dbReference>
<dbReference type="SUPFAM" id="SSF48264">
    <property type="entry name" value="Cytochrome P450"/>
    <property type="match status" value="1"/>
</dbReference>
<accession>A0A397W519</accession>
<dbReference type="InterPro" id="IPR002401">
    <property type="entry name" value="Cyt_P450_E_grp-I"/>
</dbReference>
<evidence type="ECO:0000256" key="4">
    <source>
        <dbReference type="RuleBase" id="RU000461"/>
    </source>
</evidence>
<dbReference type="AlphaFoldDB" id="A0A397W519"/>
<dbReference type="GO" id="GO:0020037">
    <property type="term" value="F:heme binding"/>
    <property type="evidence" value="ECO:0007669"/>
    <property type="project" value="InterPro"/>
</dbReference>
<keyword evidence="1 3" id="KW-0479">Metal-binding</keyword>
<organism evidence="6 7">
    <name type="scientific">Gigaspora rosea</name>
    <dbReference type="NCBI Taxonomy" id="44941"/>
    <lineage>
        <taxon>Eukaryota</taxon>
        <taxon>Fungi</taxon>
        <taxon>Fungi incertae sedis</taxon>
        <taxon>Mucoromycota</taxon>
        <taxon>Glomeromycotina</taxon>
        <taxon>Glomeromycetes</taxon>
        <taxon>Diversisporales</taxon>
        <taxon>Gigasporaceae</taxon>
        <taxon>Gigaspora</taxon>
    </lineage>
</organism>
<keyword evidence="4" id="KW-0503">Monooxygenase</keyword>
<dbReference type="EMBL" id="QKWP01000045">
    <property type="protein sequence ID" value="RIB29132.1"/>
    <property type="molecule type" value="Genomic_DNA"/>
</dbReference>
<dbReference type="PROSITE" id="PS00086">
    <property type="entry name" value="CYTOCHROME_P450"/>
    <property type="match status" value="1"/>
</dbReference>
<proteinExistence type="inferred from homology"/>
<evidence type="ECO:0000313" key="6">
    <source>
        <dbReference type="EMBL" id="RIB29132.1"/>
    </source>
</evidence>
<dbReference type="OrthoDB" id="2119687at2759"/>
<keyword evidence="3 4" id="KW-0349">Heme</keyword>
<sequence>MSFRIIESLNAVDYLIIIFTTFLLYLFRFYYDYFTRPNPLPGPLPLPFRLESHFFDGNIRRFASELRQKYGDICEFRLGGHRRILVSKQEYIEDLFSPSKAVFIKHESSQALDMLGIVGRGLFFNNDYDIWKINKYFLLQSISTQGFNEDAIKRTVELFEKLDEYWNSLKKTQSCNDEWFEMDLLPWIKRLMIDNISIIITGERGCSMAKYYDTFNSNKSKIENSAFDDPILYDSDKFSRTIFAHVKGTFSLYDVHPFLLRYVPFFKDKANAILKDRDYILKTLDNMIENRKFDFVNSPQKLKSKHDLLTLLITANNDAKKSKMLESLTNEDIRALLYDASAAGIDTGTNTLCYAIYYICRNPHVKQKMFDEIDSVFPNNSSDILRITSENLAKLRYCESIIKEALRLTHIVPVLKRVSSAECKVAGYTWPSETVFHINHASMHMDEKYFVNPTAFDPDRFYLQNDLSELNDDLGNFDKENNKSIDDKKKRSLIIFGRGMRLCPGRKLAMINMLTFMALMFKKYDIELMDKDSPLKIFNGYITSCLELKIKIKPRESSL</sequence>
<dbReference type="Pfam" id="PF00067">
    <property type="entry name" value="p450"/>
    <property type="match status" value="1"/>
</dbReference>
<comment type="caution">
    <text evidence="6">The sequence shown here is derived from an EMBL/GenBank/DDBJ whole genome shotgun (WGS) entry which is preliminary data.</text>
</comment>
<evidence type="ECO:0000256" key="1">
    <source>
        <dbReference type="ARBA" id="ARBA00022723"/>
    </source>
</evidence>
<dbReference type="InterPro" id="IPR036396">
    <property type="entry name" value="Cyt_P450_sf"/>
</dbReference>
<evidence type="ECO:0000313" key="7">
    <source>
        <dbReference type="Proteomes" id="UP000266673"/>
    </source>
</evidence>
<dbReference type="GO" id="GO:0016705">
    <property type="term" value="F:oxidoreductase activity, acting on paired donors, with incorporation or reduction of molecular oxygen"/>
    <property type="evidence" value="ECO:0007669"/>
    <property type="project" value="InterPro"/>
</dbReference>
<keyword evidence="2 3" id="KW-0408">Iron</keyword>
<dbReference type="PANTHER" id="PTHR24301">
    <property type="entry name" value="THROMBOXANE-A SYNTHASE"/>
    <property type="match status" value="1"/>
</dbReference>
<name>A0A397W519_9GLOM</name>
<feature type="transmembrane region" description="Helical" evidence="5">
    <location>
        <begin position="12"/>
        <end position="31"/>
    </location>
</feature>
<reference evidence="6 7" key="1">
    <citation type="submission" date="2018-06" db="EMBL/GenBank/DDBJ databases">
        <title>Comparative genomics reveals the genomic features of Rhizophagus irregularis, R. cerebriforme, R. diaphanum and Gigaspora rosea, and their symbiotic lifestyle signature.</title>
        <authorList>
            <person name="Morin E."/>
            <person name="San Clemente H."/>
            <person name="Chen E.C.H."/>
            <person name="De La Providencia I."/>
            <person name="Hainaut M."/>
            <person name="Kuo A."/>
            <person name="Kohler A."/>
            <person name="Murat C."/>
            <person name="Tang N."/>
            <person name="Roy S."/>
            <person name="Loubradou J."/>
            <person name="Henrissat B."/>
            <person name="Grigoriev I.V."/>
            <person name="Corradi N."/>
            <person name="Roux C."/>
            <person name="Martin F.M."/>
        </authorList>
    </citation>
    <scope>NUCLEOTIDE SEQUENCE [LARGE SCALE GENOMIC DNA]</scope>
    <source>
        <strain evidence="6 7">DAOM 194757</strain>
    </source>
</reference>